<keyword evidence="3" id="KW-1185">Reference proteome</keyword>
<evidence type="ECO:0000256" key="1">
    <source>
        <dbReference type="SAM" id="Phobius"/>
    </source>
</evidence>
<name>A0A0C2SJC1_AMAMK</name>
<evidence type="ECO:0000313" key="3">
    <source>
        <dbReference type="Proteomes" id="UP000054549"/>
    </source>
</evidence>
<accession>A0A0C2SJC1</accession>
<protein>
    <submittedName>
        <fullName evidence="2">Uncharacterized protein</fullName>
    </submittedName>
</protein>
<dbReference type="EMBL" id="KN818260">
    <property type="protein sequence ID" value="KIL63325.1"/>
    <property type="molecule type" value="Genomic_DNA"/>
</dbReference>
<feature type="non-terminal residue" evidence="2">
    <location>
        <position position="1"/>
    </location>
</feature>
<sequence length="153" mass="16881">GDPVTGFTPTYLPAIWADQTCPAWDPKASTGCTIQPDTAKAFDGTWKATTYLPADKHLNITLSFVGVAIWVYFILANLNAAGDPFTNTNVNFTLDGRSAGNFSHEPDNSTYSLIYNSTVFSRTDLTNSPHTLLVSVDDYDRNTFVCFDWAMYT</sequence>
<dbReference type="OrthoDB" id="2758521at2759"/>
<dbReference type="InParanoid" id="A0A0C2SJC1"/>
<feature type="transmembrane region" description="Helical" evidence="1">
    <location>
        <begin position="60"/>
        <end position="78"/>
    </location>
</feature>
<evidence type="ECO:0000313" key="2">
    <source>
        <dbReference type="EMBL" id="KIL63325.1"/>
    </source>
</evidence>
<dbReference type="HOGENOM" id="CLU_081164_2_0_1"/>
<dbReference type="Proteomes" id="UP000054549">
    <property type="component" value="Unassembled WGS sequence"/>
</dbReference>
<gene>
    <name evidence="2" type="ORF">M378DRAFT_55698</name>
</gene>
<feature type="non-terminal residue" evidence="2">
    <location>
        <position position="153"/>
    </location>
</feature>
<dbReference type="STRING" id="946122.A0A0C2SJC1"/>
<proteinExistence type="predicted"/>
<reference evidence="2 3" key="1">
    <citation type="submission" date="2014-04" db="EMBL/GenBank/DDBJ databases">
        <title>Evolutionary Origins and Diversification of the Mycorrhizal Mutualists.</title>
        <authorList>
            <consortium name="DOE Joint Genome Institute"/>
            <consortium name="Mycorrhizal Genomics Consortium"/>
            <person name="Kohler A."/>
            <person name="Kuo A."/>
            <person name="Nagy L.G."/>
            <person name="Floudas D."/>
            <person name="Copeland A."/>
            <person name="Barry K.W."/>
            <person name="Cichocki N."/>
            <person name="Veneault-Fourrey C."/>
            <person name="LaButti K."/>
            <person name="Lindquist E.A."/>
            <person name="Lipzen A."/>
            <person name="Lundell T."/>
            <person name="Morin E."/>
            <person name="Murat C."/>
            <person name="Riley R."/>
            <person name="Ohm R."/>
            <person name="Sun H."/>
            <person name="Tunlid A."/>
            <person name="Henrissat B."/>
            <person name="Grigoriev I.V."/>
            <person name="Hibbett D.S."/>
            <person name="Martin F."/>
        </authorList>
    </citation>
    <scope>NUCLEOTIDE SEQUENCE [LARGE SCALE GENOMIC DNA]</scope>
    <source>
        <strain evidence="2 3">Koide BX008</strain>
    </source>
</reference>
<organism evidence="2 3">
    <name type="scientific">Amanita muscaria (strain Koide BX008)</name>
    <dbReference type="NCBI Taxonomy" id="946122"/>
    <lineage>
        <taxon>Eukaryota</taxon>
        <taxon>Fungi</taxon>
        <taxon>Dikarya</taxon>
        <taxon>Basidiomycota</taxon>
        <taxon>Agaricomycotina</taxon>
        <taxon>Agaricomycetes</taxon>
        <taxon>Agaricomycetidae</taxon>
        <taxon>Agaricales</taxon>
        <taxon>Pluteineae</taxon>
        <taxon>Amanitaceae</taxon>
        <taxon>Amanita</taxon>
    </lineage>
</organism>
<keyword evidence="1" id="KW-0472">Membrane</keyword>
<dbReference type="Gene3D" id="2.60.120.260">
    <property type="entry name" value="Galactose-binding domain-like"/>
    <property type="match status" value="1"/>
</dbReference>
<keyword evidence="1" id="KW-0812">Transmembrane</keyword>
<dbReference type="AlphaFoldDB" id="A0A0C2SJC1"/>
<keyword evidence="1" id="KW-1133">Transmembrane helix</keyword>